<sequence>MEWREQVRNTLFELLTAEEKSYLEECEQNIADNYSTSFVRIFSSLSRKLNTSKDKLVSMVQEESNPLIVDNWTVLRLARVYLLGLIEDQQEPYFTFIEKLFNYADMQELEALYSALNIYQFPRIWIERCQEGIRNNIGPVQGAIMEQNKFPATYLSEEAWNQLVLKSFFTGKEIKKIYGLYERNNVNLANSIVDYIYERDSAKREIHPMLWELAKDHLPPRAEEIFKQQITIRPELLEKN</sequence>
<dbReference type="Proteomes" id="UP000614460">
    <property type="component" value="Unassembled WGS sequence"/>
</dbReference>
<dbReference type="RefSeq" id="WP_182498107.1">
    <property type="nucleotide sequence ID" value="NZ_BMKM01000001.1"/>
</dbReference>
<dbReference type="EMBL" id="BMKM01000001">
    <property type="protein sequence ID" value="GGE06894.1"/>
    <property type="molecule type" value="Genomic_DNA"/>
</dbReference>
<evidence type="ECO:0000313" key="1">
    <source>
        <dbReference type="EMBL" id="GGE06894.1"/>
    </source>
</evidence>
<keyword evidence="2" id="KW-1185">Reference proteome</keyword>
<dbReference type="NCBIfam" id="NF035938">
    <property type="entry name" value="EboA_domain"/>
    <property type="match status" value="1"/>
</dbReference>
<proteinExistence type="predicted"/>
<reference evidence="1" key="2">
    <citation type="submission" date="2020-09" db="EMBL/GenBank/DDBJ databases">
        <authorList>
            <person name="Sun Q."/>
            <person name="Zhou Y."/>
        </authorList>
    </citation>
    <scope>NUCLEOTIDE SEQUENCE</scope>
    <source>
        <strain evidence="1">CGMCC 1.15966</strain>
    </source>
</reference>
<organism evidence="1 2">
    <name type="scientific">Sphingobacterium cellulitidis</name>
    <dbReference type="NCBI Taxonomy" id="1768011"/>
    <lineage>
        <taxon>Bacteria</taxon>
        <taxon>Pseudomonadati</taxon>
        <taxon>Bacteroidota</taxon>
        <taxon>Sphingobacteriia</taxon>
        <taxon>Sphingobacteriales</taxon>
        <taxon>Sphingobacteriaceae</taxon>
        <taxon>Sphingobacterium</taxon>
    </lineage>
</organism>
<accession>A0A8H9KS34</accession>
<dbReference type="AlphaFoldDB" id="A0A8H9KS34"/>
<evidence type="ECO:0000313" key="2">
    <source>
        <dbReference type="Proteomes" id="UP000614460"/>
    </source>
</evidence>
<protein>
    <submittedName>
        <fullName evidence="1">Uncharacterized protein</fullName>
    </submittedName>
</protein>
<comment type="caution">
    <text evidence="1">The sequence shown here is derived from an EMBL/GenBank/DDBJ whole genome shotgun (WGS) entry which is preliminary data.</text>
</comment>
<reference evidence="1" key="1">
    <citation type="journal article" date="2014" name="Int. J. Syst. Evol. Microbiol.">
        <title>Complete genome sequence of Corynebacterium casei LMG S-19264T (=DSM 44701T), isolated from a smear-ripened cheese.</title>
        <authorList>
            <consortium name="US DOE Joint Genome Institute (JGI-PGF)"/>
            <person name="Walter F."/>
            <person name="Albersmeier A."/>
            <person name="Kalinowski J."/>
            <person name="Ruckert C."/>
        </authorList>
    </citation>
    <scope>NUCLEOTIDE SEQUENCE</scope>
    <source>
        <strain evidence="1">CGMCC 1.15966</strain>
    </source>
</reference>
<name>A0A8H9KS34_9SPHI</name>
<gene>
    <name evidence="1" type="ORF">GCM10011516_00770</name>
</gene>
<dbReference type="InterPro" id="IPR047715">
    <property type="entry name" value="EboA_dom"/>
</dbReference>